<keyword evidence="2" id="KW-1185">Reference proteome</keyword>
<accession>A0A067QZQ9</accession>
<name>A0A067QZQ9_ZOONE</name>
<dbReference type="eggNOG" id="KOG2425">
    <property type="taxonomic scope" value="Eukaryota"/>
</dbReference>
<dbReference type="GO" id="GO:0090730">
    <property type="term" value="C:Las1 complex"/>
    <property type="evidence" value="ECO:0007669"/>
    <property type="project" value="InterPro"/>
</dbReference>
<reference evidence="1 2" key="1">
    <citation type="journal article" date="2014" name="Nat. Commun.">
        <title>Molecular traces of alternative social organization in a termite genome.</title>
        <authorList>
            <person name="Terrapon N."/>
            <person name="Li C."/>
            <person name="Robertson H.M."/>
            <person name="Ji L."/>
            <person name="Meng X."/>
            <person name="Booth W."/>
            <person name="Chen Z."/>
            <person name="Childers C.P."/>
            <person name="Glastad K.M."/>
            <person name="Gokhale K."/>
            <person name="Gowin J."/>
            <person name="Gronenberg W."/>
            <person name="Hermansen R.A."/>
            <person name="Hu H."/>
            <person name="Hunt B.G."/>
            <person name="Huylmans A.K."/>
            <person name="Khalil S.M."/>
            <person name="Mitchell R.D."/>
            <person name="Munoz-Torres M.C."/>
            <person name="Mustard J.A."/>
            <person name="Pan H."/>
            <person name="Reese J.T."/>
            <person name="Scharf M.E."/>
            <person name="Sun F."/>
            <person name="Vogel H."/>
            <person name="Xiao J."/>
            <person name="Yang W."/>
            <person name="Yang Z."/>
            <person name="Yang Z."/>
            <person name="Zhou J."/>
            <person name="Zhu J."/>
            <person name="Brent C.S."/>
            <person name="Elsik C.G."/>
            <person name="Goodisman M.A."/>
            <person name="Liberles D.A."/>
            <person name="Roe R.M."/>
            <person name="Vargo E.L."/>
            <person name="Vilcinskas A."/>
            <person name="Wang J."/>
            <person name="Bornberg-Bauer E."/>
            <person name="Korb J."/>
            <person name="Zhang G."/>
            <person name="Liebig J."/>
        </authorList>
    </citation>
    <scope>NUCLEOTIDE SEQUENCE [LARGE SCALE GENOMIC DNA]</scope>
    <source>
        <tissue evidence="1">Whole organism</tissue>
    </source>
</reference>
<dbReference type="GO" id="GO:0030687">
    <property type="term" value="C:preribosome, large subunit precursor"/>
    <property type="evidence" value="ECO:0007669"/>
    <property type="project" value="TreeGrafter"/>
</dbReference>
<dbReference type="GO" id="GO:0000470">
    <property type="term" value="P:maturation of LSU-rRNA"/>
    <property type="evidence" value="ECO:0007669"/>
    <property type="project" value="TreeGrafter"/>
</dbReference>
<dbReference type="STRING" id="136037.A0A067QZQ9"/>
<dbReference type="Proteomes" id="UP000027135">
    <property type="component" value="Unassembled WGS sequence"/>
</dbReference>
<dbReference type="GO" id="GO:0000460">
    <property type="term" value="P:maturation of 5.8S rRNA"/>
    <property type="evidence" value="ECO:0007669"/>
    <property type="project" value="TreeGrafter"/>
</dbReference>
<dbReference type="OMA" id="KMEYFLG"/>
<evidence type="ECO:0000313" key="2">
    <source>
        <dbReference type="Proteomes" id="UP000027135"/>
    </source>
</evidence>
<dbReference type="OrthoDB" id="10263222at2759"/>
<dbReference type="InParanoid" id="A0A067QZQ9"/>
<dbReference type="GO" id="GO:0004519">
    <property type="term" value="F:endonuclease activity"/>
    <property type="evidence" value="ECO:0007669"/>
    <property type="project" value="InterPro"/>
</dbReference>
<sequence length="656" mass="76350">MELHRDTTLNTRFVPWFNMSEWDEAYKQIYSDDTVAQVKGFERLLVWKARCPQGIPTGAQCTLDLIQICLKDREVWPQIANGLMPPYHEHELQLMYAMAVLRYLNHLATLAKNKIQSLYNMAARLHIPDWIVNIRHDTSHNHNLPSLTILREAAHFCLDWIHEHYWKNEAEMTTDWIAGDESNVYIEVVHKLKEIVETWQAIMLYSSAGLTTFAEIPDLKLQKHLRDEKEKYGVRNMDKMIRKLRHRGHTLQNTEMSEAQILIINQLKACMETSGMFGDRHEILVNVLLEGDGFLASPDFLSVFNCDGNALGLTNDSLPVNFRSLWKAMLNFLYQSKVIPLLMEKLIDISNSGNESRHRRKMAAIWLKELAQGLSKVKKTVELVQNWDQKGFGSRESRKVYKTQKSKSKRKLKMKLTTSHIHKEMVKKVEKCNPHLKKVMPLKIQKLPNKLTKLQLIQETIVKPSTWTKIFLPSVMELLDPPLPKDTKEKLITLVDIYTQEQHLSNEESILMDSQVYTVSNIKGKHGVIQSDCVEEMDVIDNVMKSQATCSSPAIQSHWTRYEDLEAWSKCPLGKLPWQTEGSALQFQLPCDCIWQPCKQLDNYRIAEKNLPGFFHKNINWDEVLSKRPRRNKQMHREYRYTDVVEKAFSMVSNVN</sequence>
<organism evidence="1 2">
    <name type="scientific">Zootermopsis nevadensis</name>
    <name type="common">Dampwood termite</name>
    <dbReference type="NCBI Taxonomy" id="136037"/>
    <lineage>
        <taxon>Eukaryota</taxon>
        <taxon>Metazoa</taxon>
        <taxon>Ecdysozoa</taxon>
        <taxon>Arthropoda</taxon>
        <taxon>Hexapoda</taxon>
        <taxon>Insecta</taxon>
        <taxon>Pterygota</taxon>
        <taxon>Neoptera</taxon>
        <taxon>Polyneoptera</taxon>
        <taxon>Dictyoptera</taxon>
        <taxon>Blattodea</taxon>
        <taxon>Blattoidea</taxon>
        <taxon>Termitoidae</taxon>
        <taxon>Termopsidae</taxon>
        <taxon>Zootermopsis</taxon>
    </lineage>
</organism>
<protein>
    <submittedName>
        <fullName evidence="1">LAS1-like protein</fullName>
    </submittedName>
</protein>
<dbReference type="PANTHER" id="PTHR15002:SF0">
    <property type="entry name" value="RIBOSOMAL BIOGENESIS PROTEIN LAS1L"/>
    <property type="match status" value="1"/>
</dbReference>
<evidence type="ECO:0000313" key="1">
    <source>
        <dbReference type="EMBL" id="KDR15016.1"/>
    </source>
</evidence>
<proteinExistence type="predicted"/>
<dbReference type="PANTHER" id="PTHR15002">
    <property type="entry name" value="RIBOSOMAL BIOGENESIS PROTEIN LAS1L"/>
    <property type="match status" value="1"/>
</dbReference>
<dbReference type="InterPro" id="IPR007174">
    <property type="entry name" value="Las1"/>
</dbReference>
<dbReference type="Pfam" id="PF04031">
    <property type="entry name" value="Las1"/>
    <property type="match status" value="1"/>
</dbReference>
<dbReference type="AlphaFoldDB" id="A0A067QZQ9"/>
<gene>
    <name evidence="1" type="ORF">L798_10709</name>
</gene>
<dbReference type="EMBL" id="KK852854">
    <property type="protein sequence ID" value="KDR15016.1"/>
    <property type="molecule type" value="Genomic_DNA"/>
</dbReference>
<dbReference type="FunCoup" id="A0A067QZQ9">
    <property type="interactions" value="11"/>
</dbReference>